<dbReference type="CDD" id="cd02440">
    <property type="entry name" value="AdoMet_MTases"/>
    <property type="match status" value="1"/>
</dbReference>
<evidence type="ECO:0000256" key="16">
    <source>
        <dbReference type="ARBA" id="ARBA00023136"/>
    </source>
</evidence>
<dbReference type="PRINTS" id="PR00124">
    <property type="entry name" value="ATPASEC"/>
</dbReference>
<dbReference type="GO" id="GO:0003723">
    <property type="term" value="F:RNA binding"/>
    <property type="evidence" value="ECO:0007669"/>
    <property type="project" value="UniProtKB-UniRule"/>
</dbReference>
<dbReference type="PROSITE" id="PS51686">
    <property type="entry name" value="SAM_MT_RSMB_NOP"/>
    <property type="match status" value="1"/>
</dbReference>
<evidence type="ECO:0000256" key="3">
    <source>
        <dbReference type="ARBA" id="ARBA00022448"/>
    </source>
</evidence>
<proteinExistence type="inferred from homology"/>
<dbReference type="GO" id="GO:0015078">
    <property type="term" value="F:proton transmembrane transporter activity"/>
    <property type="evidence" value="ECO:0007669"/>
    <property type="project" value="InterPro"/>
</dbReference>
<evidence type="ECO:0000256" key="4">
    <source>
        <dbReference type="ARBA" id="ARBA00022481"/>
    </source>
</evidence>
<dbReference type="GO" id="GO:0015986">
    <property type="term" value="P:proton motive force-driven ATP synthesis"/>
    <property type="evidence" value="ECO:0007669"/>
    <property type="project" value="InterPro"/>
</dbReference>
<dbReference type="SUPFAM" id="SSF53335">
    <property type="entry name" value="S-adenosyl-L-methionine-dependent methyltransferases"/>
    <property type="match status" value="1"/>
</dbReference>
<dbReference type="GO" id="GO:0045259">
    <property type="term" value="C:proton-transporting ATP synthase complex"/>
    <property type="evidence" value="ECO:0007669"/>
    <property type="project" value="UniProtKB-KW"/>
</dbReference>
<dbReference type="SUPFAM" id="SSF81333">
    <property type="entry name" value="F1F0 ATP synthase subunit C"/>
    <property type="match status" value="1"/>
</dbReference>
<feature type="binding site" evidence="20">
    <location>
        <begin position="378"/>
        <end position="384"/>
    </location>
    <ligand>
        <name>S-adenosyl-L-methionine</name>
        <dbReference type="ChEBI" id="CHEBI:59789"/>
    </ligand>
</feature>
<feature type="region of interest" description="Disordered" evidence="21">
    <location>
        <begin position="283"/>
        <end position="311"/>
    </location>
</feature>
<evidence type="ECO:0000256" key="11">
    <source>
        <dbReference type="ARBA" id="ARBA00022884"/>
    </source>
</evidence>
<feature type="binding site" evidence="20">
    <location>
        <position position="432"/>
    </location>
    <ligand>
        <name>S-adenosyl-L-methionine</name>
        <dbReference type="ChEBI" id="CHEBI:59789"/>
    </ligand>
</feature>
<protein>
    <recommendedName>
        <fullName evidence="18">ATP synthase lipid-binding protein</fullName>
    </recommendedName>
    <alternativeName>
        <fullName evidence="19">ATPase protein 9</fullName>
    </alternativeName>
    <alternativeName>
        <fullName evidence="17">ATPase subunit c</fullName>
    </alternativeName>
</protein>
<evidence type="ECO:0000313" key="25">
    <source>
        <dbReference type="Proteomes" id="UP001279410"/>
    </source>
</evidence>
<dbReference type="InterPro" id="IPR002379">
    <property type="entry name" value="ATPase_proteolipid_c-like_dom"/>
</dbReference>
<evidence type="ECO:0000256" key="19">
    <source>
        <dbReference type="ARBA" id="ARBA00033111"/>
    </source>
</evidence>
<evidence type="ECO:0000256" key="20">
    <source>
        <dbReference type="PROSITE-ProRule" id="PRU01023"/>
    </source>
</evidence>
<dbReference type="FunFam" id="1.20.20.10:FF:000003">
    <property type="entry name" value="Atp synthase f complex subunit mitochondrial"/>
    <property type="match status" value="1"/>
</dbReference>
<feature type="binding site" evidence="20">
    <location>
        <position position="401"/>
    </location>
    <ligand>
        <name>S-adenosyl-L-methionine</name>
        <dbReference type="ChEBI" id="CHEBI:59789"/>
    </ligand>
</feature>
<evidence type="ECO:0000256" key="2">
    <source>
        <dbReference type="ARBA" id="ARBA00006704"/>
    </source>
</evidence>
<dbReference type="PANTHER" id="PTHR10031:SF59">
    <property type="entry name" value="ATP SYNTHASE F(0) COMPLEX SUBUNIT C3, MITOCHONDRIAL"/>
    <property type="match status" value="1"/>
</dbReference>
<dbReference type="EMBL" id="BRZM01000003">
    <property type="protein sequence ID" value="GLD47357.1"/>
    <property type="molecule type" value="Genomic_DNA"/>
</dbReference>
<evidence type="ECO:0000256" key="10">
    <source>
        <dbReference type="ARBA" id="ARBA00022781"/>
    </source>
</evidence>
<dbReference type="Pfam" id="PF00137">
    <property type="entry name" value="ATP-synt_C"/>
    <property type="match status" value="1"/>
</dbReference>
<feature type="transmembrane region" description="Helical" evidence="22">
    <location>
        <begin position="112"/>
        <end position="139"/>
    </location>
</feature>
<dbReference type="HAMAP" id="MF_01396">
    <property type="entry name" value="ATP_synth_c_bact"/>
    <property type="match status" value="1"/>
</dbReference>
<dbReference type="PANTHER" id="PTHR10031">
    <property type="entry name" value="ATP SYNTHASE LIPID-BINDING PROTEIN, MITOCHONDRIAL"/>
    <property type="match status" value="1"/>
</dbReference>
<dbReference type="GO" id="GO:0008168">
    <property type="term" value="F:methyltransferase activity"/>
    <property type="evidence" value="ECO:0007669"/>
    <property type="project" value="UniProtKB-KW"/>
</dbReference>
<dbReference type="AlphaFoldDB" id="A0AAD3QWD5"/>
<dbReference type="Gene3D" id="3.40.50.150">
    <property type="entry name" value="Vaccinia Virus protein VP39"/>
    <property type="match status" value="1"/>
</dbReference>
<dbReference type="InterPro" id="IPR001678">
    <property type="entry name" value="MeTrfase_RsmB-F_NOP2_dom"/>
</dbReference>
<comment type="subcellular location">
    <subcellularLocation>
        <location evidence="1">Mitochondrion membrane</location>
        <topology evidence="1">Multi-pass membrane protein</topology>
    </subcellularLocation>
</comment>
<evidence type="ECO:0000256" key="14">
    <source>
        <dbReference type="ARBA" id="ARBA00023121"/>
    </source>
</evidence>
<dbReference type="PROSITE" id="PS00605">
    <property type="entry name" value="ATPASE_C"/>
    <property type="match status" value="1"/>
</dbReference>
<feature type="compositionally biased region" description="Polar residues" evidence="21">
    <location>
        <begin position="552"/>
        <end position="567"/>
    </location>
</feature>
<keyword evidence="11 20" id="KW-0694">RNA-binding</keyword>
<dbReference type="InterPro" id="IPR035921">
    <property type="entry name" value="F/V-ATP_Csub_sf"/>
</dbReference>
<comment type="caution">
    <text evidence="24">The sequence shown here is derived from an EMBL/GenBank/DDBJ whole genome shotgun (WGS) entry which is preliminary data.</text>
</comment>
<dbReference type="Gene3D" id="1.20.20.10">
    <property type="entry name" value="F1F0 ATP synthase subunit C"/>
    <property type="match status" value="1"/>
</dbReference>
<dbReference type="GO" id="GO:0032259">
    <property type="term" value="P:methylation"/>
    <property type="evidence" value="ECO:0007669"/>
    <property type="project" value="UniProtKB-KW"/>
</dbReference>
<keyword evidence="6 20" id="KW-0489">Methyltransferase</keyword>
<keyword evidence="25" id="KW-1185">Reference proteome</keyword>
<feature type="domain" description="SAM-dependent MTase RsmB/NOP-type" evidence="23">
    <location>
        <begin position="287"/>
        <end position="597"/>
    </location>
</feature>
<dbReference type="InterPro" id="IPR038662">
    <property type="entry name" value="ATP_synth_F0_csu_sf"/>
</dbReference>
<dbReference type="InterPro" id="IPR000454">
    <property type="entry name" value="ATP_synth_F0_csu"/>
</dbReference>
<evidence type="ECO:0000256" key="7">
    <source>
        <dbReference type="ARBA" id="ARBA00022679"/>
    </source>
</evidence>
<evidence type="ECO:0000256" key="6">
    <source>
        <dbReference type="ARBA" id="ARBA00022603"/>
    </source>
</evidence>
<feature type="compositionally biased region" description="Basic and acidic residues" evidence="21">
    <location>
        <begin position="296"/>
        <end position="311"/>
    </location>
</feature>
<feature type="binding site" evidence="20">
    <location>
        <position position="450"/>
    </location>
    <ligand>
        <name>S-adenosyl-L-methionine</name>
        <dbReference type="ChEBI" id="CHEBI:59789"/>
    </ligand>
</feature>
<dbReference type="InterPro" id="IPR049560">
    <property type="entry name" value="MeTrfase_RsmB-F_NOP2_cat"/>
</dbReference>
<keyword evidence="15" id="KW-0496">Mitochondrion</keyword>
<keyword evidence="13" id="KW-0406">Ion transport</keyword>
<keyword evidence="14" id="KW-0446">Lipid-binding</keyword>
<feature type="region of interest" description="Disordered" evidence="21">
    <location>
        <begin position="547"/>
        <end position="567"/>
    </location>
</feature>
<dbReference type="InterPro" id="IPR020537">
    <property type="entry name" value="ATP_synth_F0_csu_DDCD_BS"/>
</dbReference>
<evidence type="ECO:0000256" key="12">
    <source>
        <dbReference type="ARBA" id="ARBA00022989"/>
    </source>
</evidence>
<dbReference type="Pfam" id="PF01189">
    <property type="entry name" value="Methyltr_RsmB-F"/>
    <property type="match status" value="1"/>
</dbReference>
<dbReference type="CDD" id="cd18182">
    <property type="entry name" value="ATP-synt_Fo_c_ATP5G3"/>
    <property type="match status" value="1"/>
</dbReference>
<keyword evidence="5" id="KW-0138">CF(0)</keyword>
<keyword evidence="16 22" id="KW-0472">Membrane</keyword>
<dbReference type="GO" id="GO:0031966">
    <property type="term" value="C:mitochondrial membrane"/>
    <property type="evidence" value="ECO:0007669"/>
    <property type="project" value="UniProtKB-SubCell"/>
</dbReference>
<keyword evidence="4" id="KW-0488">Methylation</keyword>
<evidence type="ECO:0000256" key="15">
    <source>
        <dbReference type="ARBA" id="ARBA00023128"/>
    </source>
</evidence>
<evidence type="ECO:0000256" key="9">
    <source>
        <dbReference type="ARBA" id="ARBA00022692"/>
    </source>
</evidence>
<feature type="transmembrane region" description="Helical" evidence="22">
    <location>
        <begin position="74"/>
        <end position="100"/>
    </location>
</feature>
<evidence type="ECO:0000256" key="1">
    <source>
        <dbReference type="ARBA" id="ARBA00004225"/>
    </source>
</evidence>
<dbReference type="Gene3D" id="6.20.240.40">
    <property type="match status" value="1"/>
</dbReference>
<evidence type="ECO:0000256" key="8">
    <source>
        <dbReference type="ARBA" id="ARBA00022691"/>
    </source>
</evidence>
<evidence type="ECO:0000256" key="17">
    <source>
        <dbReference type="ARBA" id="ARBA00029852"/>
    </source>
</evidence>
<keyword evidence="7 20" id="KW-0808">Transferase</keyword>
<keyword evidence="8 20" id="KW-0949">S-adenosyl-L-methionine</keyword>
<keyword evidence="9 22" id="KW-0812">Transmembrane</keyword>
<organism evidence="24 25">
    <name type="scientific">Lates japonicus</name>
    <name type="common">Japanese lates</name>
    <dbReference type="NCBI Taxonomy" id="270547"/>
    <lineage>
        <taxon>Eukaryota</taxon>
        <taxon>Metazoa</taxon>
        <taxon>Chordata</taxon>
        <taxon>Craniata</taxon>
        <taxon>Vertebrata</taxon>
        <taxon>Euteleostomi</taxon>
        <taxon>Actinopterygii</taxon>
        <taxon>Neopterygii</taxon>
        <taxon>Teleostei</taxon>
        <taxon>Neoteleostei</taxon>
        <taxon>Acanthomorphata</taxon>
        <taxon>Carangaria</taxon>
        <taxon>Carangaria incertae sedis</taxon>
        <taxon>Centropomidae</taxon>
        <taxon>Lates</taxon>
    </lineage>
</organism>
<evidence type="ECO:0000256" key="21">
    <source>
        <dbReference type="SAM" id="MobiDB-lite"/>
    </source>
</evidence>
<sequence>MYACAKFVSTPSLVRAGSRALYRPLSAAVVSDARKAETASLLAPQTIAASQQQLAVRGFQTSAVSRDIDTAAKFIGAGAATVGVAGSGAGIGTVFGSLIIGYARNPSLKQQLFSYAILGFALSEAMGLFCLMVAFLILFAMSWRLISFKTEKLTSTPLWWLWSCHCHTGPDVVLQPNEQTRAFNNQVTKRHKTERSPCRPVLDLFDQQYHQELGDLWPLARSVLLDHHSWQYGVMLNRFAAVTDVTQILQSQGFSRFLPQTDVSTLLTDAPSPVSNVKYQTGRDSLLSPHCSSKCPPDDSHPQPDSTSHRLSQDIQSEVLLSLPRPSLQCYIHQYPLRFPSQAHRPGQLKQYYLLNAASLLPVLALHIRDREKVLDLCSAPGGKAIAIMQCANPALLCCNEPDPHRRDWLAKTLESFLPHSLNSKVIVSAQDGRWFGQNEAITYDKVLVDAPCSNDRSWLYSCSSQQGEERLKERARLPALQAQLLRSALSAVRPGGLVVYSTCTLSSSENYAVVEKVLDDFPEAEPEDLWEEIAIPLSKYFAFSPAHPGHGQTSHKPSLQPQNGTVSSYHHRLGILVVPQPGKTWGPMFLSRIRRRK</sequence>
<evidence type="ECO:0000256" key="18">
    <source>
        <dbReference type="ARBA" id="ARBA00032304"/>
    </source>
</evidence>
<gene>
    <name evidence="24" type="ORF">AKAME5_000155200</name>
</gene>
<accession>A0AAD3QWD5</accession>
<dbReference type="GO" id="GO:0008289">
    <property type="term" value="F:lipid binding"/>
    <property type="evidence" value="ECO:0007669"/>
    <property type="project" value="UniProtKB-KW"/>
</dbReference>
<evidence type="ECO:0000259" key="23">
    <source>
        <dbReference type="PROSITE" id="PS51686"/>
    </source>
</evidence>
<dbReference type="InterPro" id="IPR029063">
    <property type="entry name" value="SAM-dependent_MTases_sf"/>
</dbReference>
<comment type="similarity">
    <text evidence="2">Belongs to the ATPase C chain family.</text>
</comment>
<evidence type="ECO:0000256" key="22">
    <source>
        <dbReference type="SAM" id="Phobius"/>
    </source>
</evidence>
<reference evidence="24" key="1">
    <citation type="submission" date="2022-08" db="EMBL/GenBank/DDBJ databases">
        <title>Genome sequencing of akame (Lates japonicus).</title>
        <authorList>
            <person name="Hashiguchi Y."/>
            <person name="Takahashi H."/>
        </authorList>
    </citation>
    <scope>NUCLEOTIDE SEQUENCE</scope>
    <source>
        <strain evidence="24">Kochi</strain>
    </source>
</reference>
<keyword evidence="12 22" id="KW-1133">Transmembrane helix</keyword>
<dbReference type="Proteomes" id="UP001279410">
    <property type="component" value="Unassembled WGS sequence"/>
</dbReference>
<evidence type="ECO:0000313" key="24">
    <source>
        <dbReference type="EMBL" id="GLD47357.1"/>
    </source>
</evidence>
<feature type="active site" description="Nucleophile" evidence="20">
    <location>
        <position position="504"/>
    </location>
</feature>
<evidence type="ECO:0000256" key="5">
    <source>
        <dbReference type="ARBA" id="ARBA00022547"/>
    </source>
</evidence>
<comment type="similarity">
    <text evidence="20">Belongs to the class I-like SAM-binding methyltransferase superfamily. RsmB/NOP family.</text>
</comment>
<evidence type="ECO:0000256" key="13">
    <source>
        <dbReference type="ARBA" id="ARBA00023065"/>
    </source>
</evidence>
<keyword evidence="10" id="KW-0375">Hydrogen ion transport</keyword>
<keyword evidence="3" id="KW-0813">Transport</keyword>
<name>A0AAD3QWD5_LATJO</name>
<dbReference type="GO" id="GO:0033177">
    <property type="term" value="C:proton-transporting two-sector ATPase complex, proton-transporting domain"/>
    <property type="evidence" value="ECO:0007669"/>
    <property type="project" value="InterPro"/>
</dbReference>